<sequence>MVSQYNQSFFLQFLLSDLLDAFETYIPQFLLNPNPLHPLNEEAADQMISNRSAYEQKVKGDIIFFVFSLSPQHVEHCQKYAKPEDVGVSEDKKLREEESDSKDEHY</sequence>
<evidence type="ECO:0000313" key="2">
    <source>
        <dbReference type="EMBL" id="RRT36226.1"/>
    </source>
</evidence>
<proteinExistence type="predicted"/>
<dbReference type="AlphaFoldDB" id="A0A426X9R1"/>
<dbReference type="InterPro" id="IPR016135">
    <property type="entry name" value="UBQ-conjugating_enzyme/RWD"/>
</dbReference>
<gene>
    <name evidence="2" type="ORF">B296_00056274</name>
</gene>
<reference evidence="2 3" key="1">
    <citation type="journal article" date="2014" name="Agronomy (Basel)">
        <title>A Draft Genome Sequence for Ensete ventricosum, the Drought-Tolerant Tree Against Hunger.</title>
        <authorList>
            <person name="Harrison J."/>
            <person name="Moore K.A."/>
            <person name="Paszkiewicz K."/>
            <person name="Jones T."/>
            <person name="Grant M."/>
            <person name="Ambacheew D."/>
            <person name="Muzemil S."/>
            <person name="Studholme D.J."/>
        </authorList>
    </citation>
    <scope>NUCLEOTIDE SEQUENCE [LARGE SCALE GENOMIC DNA]</scope>
</reference>
<dbReference type="EMBL" id="AMZH03023897">
    <property type="protein sequence ID" value="RRT36226.1"/>
    <property type="molecule type" value="Genomic_DNA"/>
</dbReference>
<evidence type="ECO:0000313" key="3">
    <source>
        <dbReference type="Proteomes" id="UP000287651"/>
    </source>
</evidence>
<comment type="caution">
    <text evidence="2">The sequence shown here is derived from an EMBL/GenBank/DDBJ whole genome shotgun (WGS) entry which is preliminary data.</text>
</comment>
<evidence type="ECO:0000256" key="1">
    <source>
        <dbReference type="SAM" id="MobiDB-lite"/>
    </source>
</evidence>
<dbReference type="Proteomes" id="UP000287651">
    <property type="component" value="Unassembled WGS sequence"/>
</dbReference>
<protein>
    <submittedName>
        <fullName evidence="2">Uncharacterized protein</fullName>
    </submittedName>
</protein>
<name>A0A426X9R1_ENSVE</name>
<dbReference type="Gene3D" id="3.10.110.10">
    <property type="entry name" value="Ubiquitin Conjugating Enzyme"/>
    <property type="match status" value="1"/>
</dbReference>
<dbReference type="SUPFAM" id="SSF54495">
    <property type="entry name" value="UBC-like"/>
    <property type="match status" value="1"/>
</dbReference>
<organism evidence="2 3">
    <name type="scientific">Ensete ventricosum</name>
    <name type="common">Abyssinian banana</name>
    <name type="synonym">Musa ensete</name>
    <dbReference type="NCBI Taxonomy" id="4639"/>
    <lineage>
        <taxon>Eukaryota</taxon>
        <taxon>Viridiplantae</taxon>
        <taxon>Streptophyta</taxon>
        <taxon>Embryophyta</taxon>
        <taxon>Tracheophyta</taxon>
        <taxon>Spermatophyta</taxon>
        <taxon>Magnoliopsida</taxon>
        <taxon>Liliopsida</taxon>
        <taxon>Zingiberales</taxon>
        <taxon>Musaceae</taxon>
        <taxon>Ensete</taxon>
    </lineage>
</organism>
<accession>A0A426X9R1</accession>
<feature type="region of interest" description="Disordered" evidence="1">
    <location>
        <begin position="80"/>
        <end position="106"/>
    </location>
</feature>